<keyword evidence="4" id="KW-1185">Reference proteome</keyword>
<organism evidence="3 4">
    <name type="scientific">Hippocampus comes</name>
    <name type="common">Tiger tail seahorse</name>
    <dbReference type="NCBI Taxonomy" id="109280"/>
    <lineage>
        <taxon>Eukaryota</taxon>
        <taxon>Metazoa</taxon>
        <taxon>Chordata</taxon>
        <taxon>Craniata</taxon>
        <taxon>Vertebrata</taxon>
        <taxon>Euteleostomi</taxon>
        <taxon>Actinopterygii</taxon>
        <taxon>Neopterygii</taxon>
        <taxon>Teleostei</taxon>
        <taxon>Neoteleostei</taxon>
        <taxon>Acanthomorphata</taxon>
        <taxon>Syngnathiaria</taxon>
        <taxon>Syngnathiformes</taxon>
        <taxon>Syngnathoidei</taxon>
        <taxon>Syngnathidae</taxon>
        <taxon>Hippocampus</taxon>
    </lineage>
</organism>
<feature type="compositionally biased region" description="Polar residues" evidence="1">
    <location>
        <begin position="116"/>
        <end position="140"/>
    </location>
</feature>
<reference evidence="3" key="2">
    <citation type="submission" date="2025-09" db="UniProtKB">
        <authorList>
            <consortium name="Ensembl"/>
        </authorList>
    </citation>
    <scope>IDENTIFICATION</scope>
</reference>
<protein>
    <recommendedName>
        <fullName evidence="2">Transcription factor TFIIIB component B'' Myb domain-containing protein</fullName>
    </recommendedName>
</protein>
<evidence type="ECO:0000313" key="4">
    <source>
        <dbReference type="Proteomes" id="UP000264820"/>
    </source>
</evidence>
<dbReference type="InterPro" id="IPR039467">
    <property type="entry name" value="TFIIIB_B''_Myb"/>
</dbReference>
<dbReference type="InterPro" id="IPR009057">
    <property type="entry name" value="Homeodomain-like_sf"/>
</dbReference>
<proteinExistence type="predicted"/>
<dbReference type="PANTHER" id="PTHR22929">
    <property type="entry name" value="RNA POLYMERASE III TRANSCRIPTION INITIATION FACTOR B"/>
    <property type="match status" value="1"/>
</dbReference>
<dbReference type="STRING" id="109280.ENSHCOP00000011288"/>
<feature type="compositionally biased region" description="Acidic residues" evidence="1">
    <location>
        <begin position="340"/>
        <end position="361"/>
    </location>
</feature>
<feature type="compositionally biased region" description="Basic and acidic residues" evidence="1">
    <location>
        <begin position="32"/>
        <end position="41"/>
    </location>
</feature>
<reference evidence="3" key="1">
    <citation type="submission" date="2025-08" db="UniProtKB">
        <authorList>
            <consortium name="Ensembl"/>
        </authorList>
    </citation>
    <scope>IDENTIFICATION</scope>
</reference>
<feature type="compositionally biased region" description="Low complexity" evidence="1">
    <location>
        <begin position="66"/>
        <end position="78"/>
    </location>
</feature>
<dbReference type="Proteomes" id="UP000264820">
    <property type="component" value="Unplaced"/>
</dbReference>
<feature type="compositionally biased region" description="Basic and acidic residues" evidence="1">
    <location>
        <begin position="168"/>
        <end position="178"/>
    </location>
</feature>
<dbReference type="GO" id="GO:0070898">
    <property type="term" value="P:RNA polymerase III preinitiation complex assembly"/>
    <property type="evidence" value="ECO:0007669"/>
    <property type="project" value="TreeGrafter"/>
</dbReference>
<dbReference type="CDD" id="cd00167">
    <property type="entry name" value="SANT"/>
    <property type="match status" value="1"/>
</dbReference>
<dbReference type="PANTHER" id="PTHR22929:SF0">
    <property type="entry name" value="TRANSCRIPTION FACTOR TFIIIB COMPONENT B'' HOMOLOG"/>
    <property type="match status" value="1"/>
</dbReference>
<dbReference type="Pfam" id="PF15963">
    <property type="entry name" value="Myb_DNA-bind_7"/>
    <property type="match status" value="1"/>
</dbReference>
<dbReference type="OMA" id="RRTWTEK"/>
<evidence type="ECO:0000256" key="1">
    <source>
        <dbReference type="SAM" id="MobiDB-lite"/>
    </source>
</evidence>
<feature type="domain" description="Transcription factor TFIIIB component B'' Myb" evidence="2">
    <location>
        <begin position="414"/>
        <end position="459"/>
    </location>
</feature>
<dbReference type="Ensembl" id="ENSHCOT00000017947.1">
    <property type="protein sequence ID" value="ENSHCOP00000011288.1"/>
    <property type="gene ID" value="ENSHCOG00000000824.1"/>
</dbReference>
<dbReference type="SUPFAM" id="SSF46689">
    <property type="entry name" value="Homeodomain-like"/>
    <property type="match status" value="1"/>
</dbReference>
<accession>A0A3Q2Y1E7</accession>
<evidence type="ECO:0000313" key="3">
    <source>
        <dbReference type="Ensembl" id="ENSHCOP00000011288.1"/>
    </source>
</evidence>
<dbReference type="GO" id="GO:0000126">
    <property type="term" value="C:transcription factor TFIIIB complex"/>
    <property type="evidence" value="ECO:0007669"/>
    <property type="project" value="TreeGrafter"/>
</dbReference>
<feature type="region of interest" description="Disordered" evidence="1">
    <location>
        <begin position="1"/>
        <end position="180"/>
    </location>
</feature>
<feature type="region of interest" description="Disordered" evidence="1">
    <location>
        <begin position="333"/>
        <end position="361"/>
    </location>
</feature>
<dbReference type="InterPro" id="IPR001005">
    <property type="entry name" value="SANT/Myb"/>
</dbReference>
<dbReference type="GeneTree" id="ENSGT00390000012762"/>
<dbReference type="AlphaFoldDB" id="A0A3Q2Y1E7"/>
<dbReference type="GO" id="GO:0001156">
    <property type="term" value="F:TFIIIC-class transcription factor complex binding"/>
    <property type="evidence" value="ECO:0007669"/>
    <property type="project" value="TreeGrafter"/>
</dbReference>
<name>A0A3Q2Y1E7_HIPCM</name>
<evidence type="ECO:0000259" key="2">
    <source>
        <dbReference type="Pfam" id="PF15963"/>
    </source>
</evidence>
<sequence>MFRRSRFSVRPNVGGAGRTASSSQDAVPASQEAKETTKDVDESVAASVVTDSKLVDAPVAKSTAVSDGNDPSGDGSSSLAAVQRRKRFSVKPRVAPGRPAALPRTPKSPAKVCSESPPTNSNLEPQIETQAVPSGAQSPTSPEPEPEPEPILVSYDGSGQAAAVSAEHSPKGTKKTEKTLAPLDDGLIKVPYRAPDKVALPDKEAAALSEKAKTLLSSKSRKSSIPRFSLSRLLNDPSDIQRMEKAQKLRDMLRQEMRKEKNAKRAKRKHDMEFNLDPSKMTMRDLIRYLPLSNPMSSSVEDGSTPENETVVPFSPRREKLPEIVQKLKSEVVPAAGSQAEEEQEQEEAVAAAAEEDDDEDEALMVPRVKVAEDGTLILDEESLTVEVQRAKGPNPAEDRDPIFERGSTTTYSSFRASTYCKPWTREETDMFFLAISMVGTDFSMIGQLFHNRTRAEIRVCQGEQRCDYFWGYLKSN</sequence>